<gene>
    <name evidence="1" type="ORF">SAMN05444267_1008116</name>
</gene>
<evidence type="ECO:0000313" key="2">
    <source>
        <dbReference type="Proteomes" id="UP000184364"/>
    </source>
</evidence>
<accession>A0A1M6VQT9</accession>
<protein>
    <recommendedName>
        <fullName evidence="3">YD repeat-containing protein</fullName>
    </recommendedName>
</protein>
<dbReference type="Proteomes" id="UP000184364">
    <property type="component" value="Unassembled WGS sequence"/>
</dbReference>
<keyword evidence="2" id="KW-1185">Reference proteome</keyword>
<organism evidence="1 2">
    <name type="scientific">Chryseobacterium polytrichastri</name>
    <dbReference type="NCBI Taxonomy" id="1302687"/>
    <lineage>
        <taxon>Bacteria</taxon>
        <taxon>Pseudomonadati</taxon>
        <taxon>Bacteroidota</taxon>
        <taxon>Flavobacteriia</taxon>
        <taxon>Flavobacteriales</taxon>
        <taxon>Weeksellaceae</taxon>
        <taxon>Chryseobacterium group</taxon>
        <taxon>Chryseobacterium</taxon>
    </lineage>
</organism>
<evidence type="ECO:0000313" key="1">
    <source>
        <dbReference type="EMBL" id="SHK83927.1"/>
    </source>
</evidence>
<reference evidence="2" key="1">
    <citation type="submission" date="2016-11" db="EMBL/GenBank/DDBJ databases">
        <authorList>
            <person name="Varghese N."/>
            <person name="Submissions S."/>
        </authorList>
    </citation>
    <scope>NUCLEOTIDE SEQUENCE [LARGE SCALE GENOMIC DNA]</scope>
    <source>
        <strain evidence="2">DSM 26899</strain>
    </source>
</reference>
<dbReference type="RefSeq" id="WP_073292172.1">
    <property type="nucleotide sequence ID" value="NZ_FRAV01000008.1"/>
</dbReference>
<proteinExistence type="predicted"/>
<sequence length="318" mass="38373">MKTIFFSFFILLNVVMYSQNTSTSSDRIYFNVEDLKFDNIKDVEIENFKFVNPTLNLDYGVYIFQVKPFEFLPKKGVKQIKKISTYIKYAHNGDKNLFSYDLFDQEGKKYLTNERGYINTYYHYDENKRLKEKIRVVRNDTVYHNKYQFNQKNQLLALSETAVEYDHQDRPIHYKNSKAPNSPYKTLLLYNKNKVRIEEREGDRILGFREFSYSENNNLIKENYRDRTVFNSYNDKNQKIKSVAFSNKNMYCIETFEYNEMGDLTMHRFRFAGDIKNGTKAESRSQYKYDKWNNKIYVLSEGEINSITTEHFYEIEYY</sequence>
<evidence type="ECO:0008006" key="3">
    <source>
        <dbReference type="Google" id="ProtNLM"/>
    </source>
</evidence>
<dbReference type="OrthoDB" id="1046747at2"/>
<dbReference type="EMBL" id="FRAV01000008">
    <property type="protein sequence ID" value="SHK83927.1"/>
    <property type="molecule type" value="Genomic_DNA"/>
</dbReference>
<dbReference type="AlphaFoldDB" id="A0A1M6VQT9"/>
<dbReference type="STRING" id="1302687.SAMN05444267_1008116"/>
<name>A0A1M6VQT9_9FLAO</name>